<sequence>MPLVDQCRERKVACGFLLNDIEKEKIRTFSDAGLNRKEIAKKIGRSTSVVANFLRAPGKRENRRITMMASNSTASLDEIRSIYCPIMRKCPTLRIDHKKARMDFAYTHMPWTSEWIEAILRFFYIHVPFFWYKLQSIQILFNEKKKFNFDGTDRFTSHWRDLRKERIFFLHETLEAEV</sequence>
<evidence type="ECO:0000313" key="1">
    <source>
        <dbReference type="Proteomes" id="UP000095283"/>
    </source>
</evidence>
<keyword evidence="1" id="KW-1185">Reference proteome</keyword>
<name>A0A1I7WFM6_HETBA</name>
<dbReference type="WBParaSite" id="Hba_03775">
    <property type="protein sequence ID" value="Hba_03775"/>
    <property type="gene ID" value="Hba_03775"/>
</dbReference>
<organism evidence="1 2">
    <name type="scientific">Heterorhabditis bacteriophora</name>
    <name type="common">Entomopathogenic nematode worm</name>
    <dbReference type="NCBI Taxonomy" id="37862"/>
    <lineage>
        <taxon>Eukaryota</taxon>
        <taxon>Metazoa</taxon>
        <taxon>Ecdysozoa</taxon>
        <taxon>Nematoda</taxon>
        <taxon>Chromadorea</taxon>
        <taxon>Rhabditida</taxon>
        <taxon>Rhabditina</taxon>
        <taxon>Rhabditomorpha</taxon>
        <taxon>Strongyloidea</taxon>
        <taxon>Heterorhabditidae</taxon>
        <taxon>Heterorhabditis</taxon>
    </lineage>
</organism>
<dbReference type="Gene3D" id="1.10.10.60">
    <property type="entry name" value="Homeodomain-like"/>
    <property type="match status" value="1"/>
</dbReference>
<dbReference type="AlphaFoldDB" id="A0A1I7WFM6"/>
<accession>A0A1I7WFM6</accession>
<proteinExistence type="predicted"/>
<reference evidence="2" key="1">
    <citation type="submission" date="2016-11" db="UniProtKB">
        <authorList>
            <consortium name="WormBaseParasite"/>
        </authorList>
    </citation>
    <scope>IDENTIFICATION</scope>
</reference>
<dbReference type="Proteomes" id="UP000095283">
    <property type="component" value="Unplaced"/>
</dbReference>
<protein>
    <submittedName>
        <fullName evidence="2">HTH_Tnp_Tc3_1 domain-containing protein</fullName>
    </submittedName>
</protein>
<evidence type="ECO:0000313" key="2">
    <source>
        <dbReference type="WBParaSite" id="Hba_03775"/>
    </source>
</evidence>